<sequence length="417" mass="45501">MSDSVLQLLPGQTPPLAIITPTDQRGVLYIITALCLATSIVSLLIRAYVRVEFSQSYGKDDISVAAAFILLIVQSCLIFLAASKGVGEALSDIASGDLLSLQKTYYAANLLYIATLWATKISTLFLILRLAVQRIHTRTTTAVLGVTGILGLVSFLLAALDCNLNAPWIFINGQCSREGAHWRAIAAFDIITELLPFGTLCFIINSVQIPRSKKLAIVAGFAFRLLLIFPLAFRLHYVLASLHAHDITLRQDRIVINTQVELVTAMVAATVPCLRPFMAATYTTWGGRVDTVSGSEYNKSGSNSGKKHTTSGSKSVLSSLRIGRSKKGVDELTSRDDISLEPMSQSWSAKGMDGNQTERHPSTIRKQSGDDSGAMNQADDQQSLGSHDSQRMIIRRDVEWNVRFENRPDLNGTGIAR</sequence>
<accession>A0AAN6IIJ2</accession>
<feature type="compositionally biased region" description="Low complexity" evidence="1">
    <location>
        <begin position="296"/>
        <end position="315"/>
    </location>
</feature>
<feature type="domain" description="Rhodopsin" evidence="3">
    <location>
        <begin position="45"/>
        <end position="278"/>
    </location>
</feature>
<dbReference type="InterPro" id="IPR049326">
    <property type="entry name" value="Rhodopsin_dom_fungi"/>
</dbReference>
<feature type="transmembrane region" description="Helical" evidence="2">
    <location>
        <begin position="215"/>
        <end position="233"/>
    </location>
</feature>
<feature type="region of interest" description="Disordered" evidence="1">
    <location>
        <begin position="296"/>
        <end position="390"/>
    </location>
</feature>
<dbReference type="PANTHER" id="PTHR39614">
    <property type="entry name" value="INTEGRAL MEMBRANE PROTEIN"/>
    <property type="match status" value="1"/>
</dbReference>
<keyword evidence="5" id="KW-1185">Reference proteome</keyword>
<feature type="transmembrane region" description="Helical" evidence="2">
    <location>
        <begin position="180"/>
        <end position="203"/>
    </location>
</feature>
<feature type="transmembrane region" description="Helical" evidence="2">
    <location>
        <begin position="140"/>
        <end position="160"/>
    </location>
</feature>
<feature type="transmembrane region" description="Helical" evidence="2">
    <location>
        <begin position="105"/>
        <end position="128"/>
    </location>
</feature>
<feature type="transmembrane region" description="Helical" evidence="2">
    <location>
        <begin position="26"/>
        <end position="49"/>
    </location>
</feature>
<organism evidence="4 5">
    <name type="scientific">Exophiala viscosa</name>
    <dbReference type="NCBI Taxonomy" id="2486360"/>
    <lineage>
        <taxon>Eukaryota</taxon>
        <taxon>Fungi</taxon>
        <taxon>Dikarya</taxon>
        <taxon>Ascomycota</taxon>
        <taxon>Pezizomycotina</taxon>
        <taxon>Eurotiomycetes</taxon>
        <taxon>Chaetothyriomycetidae</taxon>
        <taxon>Chaetothyriales</taxon>
        <taxon>Herpotrichiellaceae</taxon>
        <taxon>Exophiala</taxon>
    </lineage>
</organism>
<evidence type="ECO:0000256" key="1">
    <source>
        <dbReference type="SAM" id="MobiDB-lite"/>
    </source>
</evidence>
<feature type="compositionally biased region" description="Polar residues" evidence="1">
    <location>
        <begin position="374"/>
        <end position="387"/>
    </location>
</feature>
<protein>
    <recommendedName>
        <fullName evidence="3">Rhodopsin domain-containing protein</fullName>
    </recommendedName>
</protein>
<keyword evidence="2" id="KW-1133">Transmembrane helix</keyword>
<gene>
    <name evidence="4" type="ORF">EDD36DRAFT_32476</name>
</gene>
<evidence type="ECO:0000313" key="4">
    <source>
        <dbReference type="EMBL" id="KAI1618475.1"/>
    </source>
</evidence>
<comment type="caution">
    <text evidence="4">The sequence shown here is derived from an EMBL/GenBank/DDBJ whole genome shotgun (WGS) entry which is preliminary data.</text>
</comment>
<proteinExistence type="predicted"/>
<dbReference type="Pfam" id="PF20684">
    <property type="entry name" value="Fung_rhodopsin"/>
    <property type="match status" value="1"/>
</dbReference>
<dbReference type="Proteomes" id="UP001203852">
    <property type="component" value="Unassembled WGS sequence"/>
</dbReference>
<name>A0AAN6IIJ2_9EURO</name>
<dbReference type="EMBL" id="MU404350">
    <property type="protein sequence ID" value="KAI1618475.1"/>
    <property type="molecule type" value="Genomic_DNA"/>
</dbReference>
<keyword evidence="2" id="KW-0812">Transmembrane</keyword>
<feature type="compositionally biased region" description="Basic and acidic residues" evidence="1">
    <location>
        <begin position="327"/>
        <end position="338"/>
    </location>
</feature>
<feature type="transmembrane region" description="Helical" evidence="2">
    <location>
        <begin position="61"/>
        <end position="82"/>
    </location>
</feature>
<evidence type="ECO:0000259" key="3">
    <source>
        <dbReference type="Pfam" id="PF20684"/>
    </source>
</evidence>
<dbReference type="AlphaFoldDB" id="A0AAN6IIJ2"/>
<keyword evidence="2" id="KW-0472">Membrane</keyword>
<evidence type="ECO:0000313" key="5">
    <source>
        <dbReference type="Proteomes" id="UP001203852"/>
    </source>
</evidence>
<reference evidence="4" key="1">
    <citation type="journal article" date="2022" name="bioRxiv">
        <title>Deciphering the potential niche of two novel black yeast fungi from a biological soil crust based on their genomes, phenotypes, and melanin regulation.</title>
        <authorList>
            <consortium name="DOE Joint Genome Institute"/>
            <person name="Carr E.C."/>
            <person name="Barton Q."/>
            <person name="Grambo S."/>
            <person name="Sullivan M."/>
            <person name="Renfro C.M."/>
            <person name="Kuo A."/>
            <person name="Pangilinan J."/>
            <person name="Lipzen A."/>
            <person name="Keymanesh K."/>
            <person name="Savage E."/>
            <person name="Barry K."/>
            <person name="Grigoriev I.V."/>
            <person name="Riekhof W.R."/>
            <person name="Harris S.S."/>
        </authorList>
    </citation>
    <scope>NUCLEOTIDE SEQUENCE</scope>
    <source>
        <strain evidence="4">JF 03-4F</strain>
    </source>
</reference>
<dbReference type="PANTHER" id="PTHR39614:SF2">
    <property type="entry name" value="INTEGRAL MEMBRANE PROTEIN"/>
    <property type="match status" value="1"/>
</dbReference>
<evidence type="ECO:0000256" key="2">
    <source>
        <dbReference type="SAM" id="Phobius"/>
    </source>
</evidence>